<evidence type="ECO:0000256" key="3">
    <source>
        <dbReference type="ARBA" id="ARBA00022729"/>
    </source>
</evidence>
<dbReference type="GO" id="GO:0009279">
    <property type="term" value="C:cell outer membrane"/>
    <property type="evidence" value="ECO:0007669"/>
    <property type="project" value="UniProtKB-SubCell"/>
</dbReference>
<sequence>MKNIIYIVLLCMFITACDEERWLEEEVFSDYTSDNSYSTPQLIDIAVVQLYRNISDIRYGQVTQGSTFAFQYTTDCGYNSLNLNAVLNGWGDSIVPEAGQIEYFWENFYKIVYNANVILNRIDDVEYTSETERNIKIGEAKFFRAYAYRSLVILYGGVPLVLEEITSPKRDFVRASAEDVWEQIINDLTDATQLLPEADDVEQDGRIAKGVAYHALSEAYIVVEDYPKAIDAASEVIDNLGYELMKDRFGTRSSEDGDVYWDLFRRGNQNRATGNTEAIYVSQYEFLTPGGEINDVLPRFSIAQYWRLIGNDGENLFTGPTKGNGGRGIAWWSPSDYVINQIWEDSPGDIRNSEYNVIRDLVVDNPASPYFGQNMVESGALDGVNIPFGRRWPGAIFAKCTPIGNFPEEVVDNQANNSHRDRYVMRLAETYLLRAEAYMLNGNPGAAADDINELRARASAPLITGSDVNLEFILDERARELFVEEERLLTLMRTGTNIERVRNFNPVHNGIYGSLQIFDHQNLWPIPNRDIIVNSEAVIEQNPGY</sequence>
<evidence type="ECO:0000256" key="2">
    <source>
        <dbReference type="ARBA" id="ARBA00006275"/>
    </source>
</evidence>
<comment type="subcellular location">
    <subcellularLocation>
        <location evidence="1">Cell outer membrane</location>
    </subcellularLocation>
</comment>
<reference evidence="8 9" key="1">
    <citation type="submission" date="2015-04" db="EMBL/GenBank/DDBJ databases">
        <title>Complete genome of flavobacterium.</title>
        <authorList>
            <person name="Kwon Y.M."/>
            <person name="Kim S.-J."/>
        </authorList>
    </citation>
    <scope>NUCLEOTIDE SEQUENCE [LARGE SCALE GENOMIC DNA]</scope>
    <source>
        <strain evidence="8 9">DK169</strain>
    </source>
</reference>
<accession>A0A0Q1BEU4</accession>
<evidence type="ECO:0000259" key="7">
    <source>
        <dbReference type="Pfam" id="PF14322"/>
    </source>
</evidence>
<gene>
    <name evidence="8" type="ORF">AAY42_01300</name>
</gene>
<evidence type="ECO:0000256" key="4">
    <source>
        <dbReference type="ARBA" id="ARBA00023136"/>
    </source>
</evidence>
<evidence type="ECO:0000313" key="9">
    <source>
        <dbReference type="Proteomes" id="UP000050827"/>
    </source>
</evidence>
<feature type="domain" description="RagB/SusD" evidence="6">
    <location>
        <begin position="414"/>
        <end position="545"/>
    </location>
</feature>
<evidence type="ECO:0000259" key="6">
    <source>
        <dbReference type="Pfam" id="PF07980"/>
    </source>
</evidence>
<feature type="domain" description="SusD-like N-terminal" evidence="7">
    <location>
        <begin position="22"/>
        <end position="220"/>
    </location>
</feature>
<dbReference type="InterPro" id="IPR033985">
    <property type="entry name" value="SusD-like_N"/>
</dbReference>
<dbReference type="Pfam" id="PF07980">
    <property type="entry name" value="SusD_RagB"/>
    <property type="match status" value="1"/>
</dbReference>
<dbReference type="OrthoDB" id="5694214at2"/>
<evidence type="ECO:0000256" key="5">
    <source>
        <dbReference type="ARBA" id="ARBA00023237"/>
    </source>
</evidence>
<dbReference type="PROSITE" id="PS51257">
    <property type="entry name" value="PROKAR_LIPOPROTEIN"/>
    <property type="match status" value="1"/>
</dbReference>
<comment type="similarity">
    <text evidence="2">Belongs to the SusD family.</text>
</comment>
<dbReference type="SUPFAM" id="SSF48452">
    <property type="entry name" value="TPR-like"/>
    <property type="match status" value="1"/>
</dbReference>
<keyword evidence="5" id="KW-0998">Cell outer membrane</keyword>
<dbReference type="Gene3D" id="1.25.40.390">
    <property type="match status" value="1"/>
</dbReference>
<dbReference type="Pfam" id="PF14322">
    <property type="entry name" value="SusD-like_3"/>
    <property type="match status" value="1"/>
</dbReference>
<organism evidence="8 9">
    <name type="scientific">Flagellimonas eckloniae</name>
    <dbReference type="NCBI Taxonomy" id="346185"/>
    <lineage>
        <taxon>Bacteria</taxon>
        <taxon>Pseudomonadati</taxon>
        <taxon>Bacteroidota</taxon>
        <taxon>Flavobacteriia</taxon>
        <taxon>Flavobacteriales</taxon>
        <taxon>Flavobacteriaceae</taxon>
        <taxon>Flagellimonas</taxon>
    </lineage>
</organism>
<evidence type="ECO:0000313" key="8">
    <source>
        <dbReference type="EMBL" id="KQC28685.1"/>
    </source>
</evidence>
<evidence type="ECO:0008006" key="10">
    <source>
        <dbReference type="Google" id="ProtNLM"/>
    </source>
</evidence>
<dbReference type="EMBL" id="LCTZ01000002">
    <property type="protein sequence ID" value="KQC28685.1"/>
    <property type="molecule type" value="Genomic_DNA"/>
</dbReference>
<dbReference type="RefSeq" id="WP_082433289.1">
    <property type="nucleotide sequence ID" value="NZ_LCTZ01000002.1"/>
</dbReference>
<proteinExistence type="inferred from homology"/>
<dbReference type="STRING" id="346185.AAY42_01300"/>
<evidence type="ECO:0000256" key="1">
    <source>
        <dbReference type="ARBA" id="ARBA00004442"/>
    </source>
</evidence>
<keyword evidence="9" id="KW-1185">Reference proteome</keyword>
<protein>
    <recommendedName>
        <fullName evidence="10">Carbohydrate-binding protein SusD</fullName>
    </recommendedName>
</protein>
<dbReference type="InterPro" id="IPR011990">
    <property type="entry name" value="TPR-like_helical_dom_sf"/>
</dbReference>
<dbReference type="InterPro" id="IPR012944">
    <property type="entry name" value="SusD_RagB_dom"/>
</dbReference>
<keyword evidence="4" id="KW-0472">Membrane</keyword>
<comment type="caution">
    <text evidence="8">The sequence shown here is derived from an EMBL/GenBank/DDBJ whole genome shotgun (WGS) entry which is preliminary data.</text>
</comment>
<name>A0A0Q1BEU4_9FLAO</name>
<dbReference type="AlphaFoldDB" id="A0A0Q1BEU4"/>
<keyword evidence="3" id="KW-0732">Signal</keyword>
<dbReference type="Proteomes" id="UP000050827">
    <property type="component" value="Unassembled WGS sequence"/>
</dbReference>